<evidence type="ECO:0000256" key="2">
    <source>
        <dbReference type="ARBA" id="ARBA00022473"/>
    </source>
</evidence>
<protein>
    <recommendedName>
        <fullName evidence="10">SOSEKI DIX-like domain-containing protein</fullName>
    </recommendedName>
</protein>
<feature type="region of interest" description="Disordered" evidence="9">
    <location>
        <begin position="182"/>
        <end position="257"/>
    </location>
</feature>
<evidence type="ECO:0000256" key="6">
    <source>
        <dbReference type="ARBA" id="ARBA00023306"/>
    </source>
</evidence>
<keyword evidence="4" id="KW-0132">Cell division</keyword>
<dbReference type="EMBL" id="JAJJMB010013076">
    <property type="protein sequence ID" value="KAI3871159.1"/>
    <property type="molecule type" value="Genomic_DNA"/>
</dbReference>
<keyword evidence="12" id="KW-1185">Reference proteome</keyword>
<dbReference type="GO" id="GO:0090708">
    <property type="term" value="P:specification of plant organ axis polarity"/>
    <property type="evidence" value="ECO:0007669"/>
    <property type="project" value="UniProtKB-ARBA"/>
</dbReference>
<dbReference type="GO" id="GO:0051301">
    <property type="term" value="P:cell division"/>
    <property type="evidence" value="ECO:0007669"/>
    <property type="project" value="UniProtKB-KW"/>
</dbReference>
<keyword evidence="5" id="KW-0472">Membrane</keyword>
<evidence type="ECO:0000256" key="1">
    <source>
        <dbReference type="ARBA" id="ARBA00004413"/>
    </source>
</evidence>
<keyword evidence="6" id="KW-0131">Cell cycle</keyword>
<evidence type="ECO:0000256" key="4">
    <source>
        <dbReference type="ARBA" id="ARBA00022618"/>
    </source>
</evidence>
<dbReference type="PANTHER" id="PTHR31083:SF4">
    <property type="entry name" value="PROTEIN SOSEKI 4-RELATED"/>
    <property type="match status" value="1"/>
</dbReference>
<comment type="subunit">
    <text evidence="8">Homodimer. Forms long polymer filaments with other SOKs proteins polymers (e.g. SOK1, SOK2, SOK3 and SOK4) crucial for polar localization and biological activity. Binds to ANGUSTIFOLIA (AN).</text>
</comment>
<proteinExistence type="inferred from homology"/>
<comment type="caution">
    <text evidence="11">The sequence shown here is derived from an EMBL/GenBank/DDBJ whole genome shotgun (WGS) entry which is preliminary data.</text>
</comment>
<feature type="compositionally biased region" description="Low complexity" evidence="9">
    <location>
        <begin position="129"/>
        <end position="141"/>
    </location>
</feature>
<evidence type="ECO:0000256" key="3">
    <source>
        <dbReference type="ARBA" id="ARBA00022475"/>
    </source>
</evidence>
<dbReference type="InterPro" id="IPR021182">
    <property type="entry name" value="SOK_magnoliopsida"/>
</dbReference>
<evidence type="ECO:0000313" key="11">
    <source>
        <dbReference type="EMBL" id="KAI3871159.1"/>
    </source>
</evidence>
<evidence type="ECO:0000256" key="8">
    <source>
        <dbReference type="ARBA" id="ARBA00046534"/>
    </source>
</evidence>
<name>A0AAD4X9G3_9MAGN</name>
<evidence type="ECO:0000313" key="12">
    <source>
        <dbReference type="Proteomes" id="UP001202328"/>
    </source>
</evidence>
<evidence type="ECO:0000256" key="9">
    <source>
        <dbReference type="SAM" id="MobiDB-lite"/>
    </source>
</evidence>
<reference evidence="11" key="1">
    <citation type="submission" date="2022-04" db="EMBL/GenBank/DDBJ databases">
        <title>A functionally conserved STORR gene fusion in Papaver species that diverged 16.8 million years ago.</title>
        <authorList>
            <person name="Catania T."/>
        </authorList>
    </citation>
    <scope>NUCLEOTIDE SEQUENCE</scope>
    <source>
        <strain evidence="11">S-188037</strain>
    </source>
</reference>
<sequence length="486" mass="54029">MTTKKWKDNTTSPERRKVWTEIKPAHYERKVSVVYYLCRSGSLEHPHFMEVPLSSNDGLFLRDVINRLNLLRGKGMATMYSWSSKRSYKNGFVWQDLSENDFIYPVHGQEYVLKGSELLDTPPLNNFESATITTSSSTSSSMEKRIAEVEEEEECDFPVIVRRRNQSWSSIDLNEYKVYKPESNIQSPGKGADASTQTDDKRRRIRRSISSVDDINPKKISPNRINEEDEYEEQNQTTELTREEISPPPSSSSPETLETLIKSHRCISQCTNPDQLSSPNDQNKHSGRIKASAVLMQLISCGTISCTTSSTSTIAPSDKSHQDGGGGGGFSLISYYKSRLPRGTGSGGSQMSTPANVVDCLMENPSFEKITLEDKEYFSGSLIETNKKEEFSVIQRSSSYNADRSAKLVLRDKEIDGVRAKCIPRKPKMSMHIRKQSSSSSNISMKSSTSNNIISPTSSSNDLHLGTGGGGSSSKRHSSGSSSSVQ</sequence>
<dbReference type="InterPro" id="IPR048351">
    <property type="entry name" value="SOK_DIX"/>
</dbReference>
<evidence type="ECO:0000256" key="7">
    <source>
        <dbReference type="ARBA" id="ARBA00024211"/>
    </source>
</evidence>
<comment type="similarity">
    <text evidence="7">Belongs to the SOSEKI family.</text>
</comment>
<dbReference type="AlphaFoldDB" id="A0AAD4X9G3"/>
<organism evidence="11 12">
    <name type="scientific">Papaver atlanticum</name>
    <dbReference type="NCBI Taxonomy" id="357466"/>
    <lineage>
        <taxon>Eukaryota</taxon>
        <taxon>Viridiplantae</taxon>
        <taxon>Streptophyta</taxon>
        <taxon>Embryophyta</taxon>
        <taxon>Tracheophyta</taxon>
        <taxon>Spermatophyta</taxon>
        <taxon>Magnoliopsida</taxon>
        <taxon>Ranunculales</taxon>
        <taxon>Papaveraceae</taxon>
        <taxon>Papaveroideae</taxon>
        <taxon>Papaver</taxon>
    </lineage>
</organism>
<accession>A0AAD4X9G3</accession>
<gene>
    <name evidence="11" type="ORF">MKW98_015059</name>
</gene>
<feature type="region of interest" description="Disordered" evidence="9">
    <location>
        <begin position="129"/>
        <end position="149"/>
    </location>
</feature>
<dbReference type="PIRSF" id="PIRSF031043">
    <property type="entry name" value="UCP031043"/>
    <property type="match status" value="1"/>
</dbReference>
<dbReference type="GO" id="GO:0051302">
    <property type="term" value="P:regulation of cell division"/>
    <property type="evidence" value="ECO:0007669"/>
    <property type="project" value="UniProtKB-ARBA"/>
</dbReference>
<evidence type="ECO:0000259" key="10">
    <source>
        <dbReference type="Pfam" id="PF06136"/>
    </source>
</evidence>
<feature type="region of interest" description="Disordered" evidence="9">
    <location>
        <begin position="428"/>
        <end position="486"/>
    </location>
</feature>
<dbReference type="InterPro" id="IPR010369">
    <property type="entry name" value="SOK"/>
</dbReference>
<dbReference type="GO" id="GO:0051258">
    <property type="term" value="P:protein polymerization"/>
    <property type="evidence" value="ECO:0007669"/>
    <property type="project" value="UniProtKB-ARBA"/>
</dbReference>
<keyword evidence="3" id="KW-1003">Cell membrane</keyword>
<comment type="subcellular location">
    <subcellularLocation>
        <location evidence="1">Cell membrane</location>
        <topology evidence="1">Peripheral membrane protein</topology>
        <orientation evidence="1">Cytoplasmic side</orientation>
    </subcellularLocation>
</comment>
<keyword evidence="2" id="KW-0217">Developmental protein</keyword>
<feature type="compositionally biased region" description="Low complexity" evidence="9">
    <location>
        <begin position="437"/>
        <end position="461"/>
    </location>
</feature>
<dbReference type="GO" id="GO:2000067">
    <property type="term" value="P:regulation of root morphogenesis"/>
    <property type="evidence" value="ECO:0007669"/>
    <property type="project" value="UniProtKB-ARBA"/>
</dbReference>
<dbReference type="Pfam" id="PF06136">
    <property type="entry name" value="SOK"/>
    <property type="match status" value="1"/>
</dbReference>
<dbReference type="Proteomes" id="UP001202328">
    <property type="component" value="Unassembled WGS sequence"/>
</dbReference>
<dbReference type="PANTHER" id="PTHR31083">
    <property type="entry name" value="UPSTREAM OF FLC PROTEIN (DUF966)"/>
    <property type="match status" value="1"/>
</dbReference>
<feature type="domain" description="SOSEKI DIX-like" evidence="10">
    <location>
        <begin position="31"/>
        <end position="119"/>
    </location>
</feature>
<evidence type="ECO:0000256" key="5">
    <source>
        <dbReference type="ARBA" id="ARBA00023136"/>
    </source>
</evidence>
<dbReference type="GO" id="GO:0005886">
    <property type="term" value="C:plasma membrane"/>
    <property type="evidence" value="ECO:0007669"/>
    <property type="project" value="UniProtKB-SubCell"/>
</dbReference>